<dbReference type="PROSITE" id="PS50021">
    <property type="entry name" value="CH"/>
    <property type="match status" value="1"/>
</dbReference>
<keyword evidence="5" id="KW-1185">Reference proteome</keyword>
<dbReference type="Pfam" id="PF00307">
    <property type="entry name" value="CH"/>
    <property type="match status" value="1"/>
</dbReference>
<evidence type="ECO:0000313" key="4">
    <source>
        <dbReference type="EMBL" id="KAL5112887.1"/>
    </source>
</evidence>
<evidence type="ECO:0000259" key="2">
    <source>
        <dbReference type="PROSITE" id="PS50021"/>
    </source>
</evidence>
<dbReference type="Gene3D" id="1.10.418.10">
    <property type="entry name" value="Calponin-like domain"/>
    <property type="match status" value="1"/>
</dbReference>
<dbReference type="InterPro" id="IPR001715">
    <property type="entry name" value="CH_dom"/>
</dbReference>
<evidence type="ECO:0000259" key="3">
    <source>
        <dbReference type="PROSITE" id="PS50835"/>
    </source>
</evidence>
<dbReference type="PANTHER" id="PTHR23167:SF46">
    <property type="entry name" value="EPS15 HOMOLOGY DOMAIN CONTAINING PROTEIN-BINDING PROTEIN 1, ISOFORM F"/>
    <property type="match status" value="1"/>
</dbReference>
<gene>
    <name evidence="4" type="ORF">TcWFU_009156</name>
</gene>
<dbReference type="SUPFAM" id="SSF48726">
    <property type="entry name" value="Immunoglobulin"/>
    <property type="match status" value="1"/>
</dbReference>
<proteinExistence type="predicted"/>
<evidence type="ECO:0000256" key="1">
    <source>
        <dbReference type="SAM" id="MobiDB-lite"/>
    </source>
</evidence>
<dbReference type="InterPro" id="IPR050540">
    <property type="entry name" value="F-actin_Monoox_Mical"/>
</dbReference>
<dbReference type="SMART" id="SM00033">
    <property type="entry name" value="CH"/>
    <property type="match status" value="1"/>
</dbReference>
<dbReference type="Gene3D" id="2.60.40.10">
    <property type="entry name" value="Immunoglobulins"/>
    <property type="match status" value="1"/>
</dbReference>
<sequence>MYHDLEVDGRSTLEEVIETDTGTHPRTLEMVDKWASNVNSSTHALSDGSPCKTNFNSNHSLDRLLEFEQPLENQIIHIDPTQAEPSHLHLTCRLAHVERHAQITWSYNNSHKLPLAQFNTSFDGKTARLSAKDLKPEYSGSYACEIRLSCGASTAYTQCEVVILRMQQYDNNDPSQPLGIPVPSCQELYNDRAKSQESASSRGSRCEYAHPGTTPLRCLNQREVLMVSTVPPYAPPPPALSPPPPPPPLLPPAHFMQRQVEDEAKDYDDDDTLPTDNYPTRGNAPRNHSVCRNQHYHSMSTRSDCVSLTPAEYIELRTLSDVLGLPEDEQLEEVDVAYEYPRRPRSCSRGCTWRSHGSPAFPPSSFVEPRVIFINTAPQADVMCQSCCCACHRSHCMYVGEEDYPFVNELSHLSRGSFSKSSASKKSNKRISFNPDLEMCYDETVRLNSMHISERPSADLIKEPAQQAQAVSCSRITQHATVKPPPNCRPDASWTSGPGKHLPKDTEVQSPEAAAAAKATMERVLESRICDPLFRNSLDTMENEKGSRRPSTFPVSDAKPTDNEIRKEEVSEPNADSNPPLERTVISDGGGKAAKERFLNALARFQIGTASKPEGDSAYHQNGMRKPRGGQEGAAVGHKDTQQTEMPPVDPIGELSPVARHPESLTLRHPTRSDIQSRWQQQRNKIFRNVRCIRSPSTSKRFPRREERDCKEAISYPEEDGNTAVGPKNPSTFSPNETHAAANASHFSDETTDPVAFLNEHFRKYKVTPLTLLEMKNLLLRFVQLNTHEYLKYGVEVANFSTSWADGVAMCALLHHFFPNSFDFNTVLSGGKAENYRLAFKLAAEMAGVPSFISAEEVTRGETGPDWRRVFLYLSHIFVALEDHPLNRARPFQLIGTNQ</sequence>
<protein>
    <submittedName>
        <fullName evidence="4">Cytospin-A</fullName>
    </submittedName>
</protein>
<comment type="caution">
    <text evidence="4">The sequence shown here is derived from an EMBL/GenBank/DDBJ whole genome shotgun (WGS) entry which is preliminary data.</text>
</comment>
<dbReference type="SUPFAM" id="SSF47576">
    <property type="entry name" value="Calponin-homology domain, CH-domain"/>
    <property type="match status" value="1"/>
</dbReference>
<dbReference type="EMBL" id="JAKROA010000001">
    <property type="protein sequence ID" value="KAL5112887.1"/>
    <property type="molecule type" value="Genomic_DNA"/>
</dbReference>
<feature type="region of interest" description="Disordered" evidence="1">
    <location>
        <begin position="263"/>
        <end position="289"/>
    </location>
</feature>
<feature type="domain" description="Calponin-homology (CH)" evidence="2">
    <location>
        <begin position="773"/>
        <end position="882"/>
    </location>
</feature>
<organism evidence="4 5">
    <name type="scientific">Taenia crassiceps</name>
    <dbReference type="NCBI Taxonomy" id="6207"/>
    <lineage>
        <taxon>Eukaryota</taxon>
        <taxon>Metazoa</taxon>
        <taxon>Spiralia</taxon>
        <taxon>Lophotrochozoa</taxon>
        <taxon>Platyhelminthes</taxon>
        <taxon>Cestoda</taxon>
        <taxon>Eucestoda</taxon>
        <taxon>Cyclophyllidea</taxon>
        <taxon>Taeniidae</taxon>
        <taxon>Taenia</taxon>
    </lineage>
</organism>
<name>A0ABR4QT29_9CEST</name>
<dbReference type="InterPro" id="IPR036179">
    <property type="entry name" value="Ig-like_dom_sf"/>
</dbReference>
<feature type="region of interest" description="Disordered" evidence="1">
    <location>
        <begin position="611"/>
        <end position="652"/>
    </location>
</feature>
<dbReference type="InterPro" id="IPR036872">
    <property type="entry name" value="CH_dom_sf"/>
</dbReference>
<feature type="region of interest" description="Disordered" evidence="1">
    <location>
        <begin position="477"/>
        <end position="519"/>
    </location>
</feature>
<feature type="compositionally biased region" description="Acidic residues" evidence="1">
    <location>
        <begin position="263"/>
        <end position="273"/>
    </location>
</feature>
<dbReference type="PROSITE" id="PS50835">
    <property type="entry name" value="IG_LIKE"/>
    <property type="match status" value="1"/>
</dbReference>
<feature type="compositionally biased region" description="Basic and acidic residues" evidence="1">
    <location>
        <begin position="559"/>
        <end position="570"/>
    </location>
</feature>
<reference evidence="4 5" key="1">
    <citation type="journal article" date="2022" name="Front. Cell. Infect. Microbiol.">
        <title>The Genomes of Two Strains of Taenia crassiceps the Animal Model for the Study of Human Cysticercosis.</title>
        <authorList>
            <person name="Bobes R.J."/>
            <person name="Estrada K."/>
            <person name="Rios-Valencia D.G."/>
            <person name="Calderon-Gallegos A."/>
            <person name="de la Torre P."/>
            <person name="Carrero J.C."/>
            <person name="Sanchez-Flores A."/>
            <person name="Laclette J.P."/>
        </authorList>
    </citation>
    <scope>NUCLEOTIDE SEQUENCE [LARGE SCALE GENOMIC DNA]</scope>
    <source>
        <strain evidence="4">WFUcys</strain>
    </source>
</reference>
<dbReference type="InterPro" id="IPR007110">
    <property type="entry name" value="Ig-like_dom"/>
</dbReference>
<dbReference type="InterPro" id="IPR013783">
    <property type="entry name" value="Ig-like_fold"/>
</dbReference>
<dbReference type="Proteomes" id="UP001651158">
    <property type="component" value="Unassembled WGS sequence"/>
</dbReference>
<feature type="region of interest" description="Disordered" evidence="1">
    <location>
        <begin position="540"/>
        <end position="589"/>
    </location>
</feature>
<feature type="domain" description="Ig-like" evidence="3">
    <location>
        <begin position="70"/>
        <end position="162"/>
    </location>
</feature>
<evidence type="ECO:0000313" key="5">
    <source>
        <dbReference type="Proteomes" id="UP001651158"/>
    </source>
</evidence>
<accession>A0ABR4QT29</accession>
<dbReference type="PANTHER" id="PTHR23167">
    <property type="entry name" value="CALPONIN HOMOLOGY DOMAIN-CONTAINING PROTEIN DDB_G0272472-RELATED"/>
    <property type="match status" value="1"/>
</dbReference>